<protein>
    <submittedName>
        <fullName evidence="2">Uncharacterized protein</fullName>
    </submittedName>
</protein>
<keyword evidence="3" id="KW-1185">Reference proteome</keyword>
<dbReference type="EMBL" id="JALLAZ020001422">
    <property type="protein sequence ID" value="KAL3775256.1"/>
    <property type="molecule type" value="Genomic_DNA"/>
</dbReference>
<feature type="compositionally biased region" description="Low complexity" evidence="1">
    <location>
        <begin position="117"/>
        <end position="137"/>
    </location>
</feature>
<dbReference type="AlphaFoldDB" id="A0ABD3NJZ2"/>
<evidence type="ECO:0000313" key="3">
    <source>
        <dbReference type="Proteomes" id="UP001530315"/>
    </source>
</evidence>
<feature type="region of interest" description="Disordered" evidence="1">
    <location>
        <begin position="117"/>
        <end position="159"/>
    </location>
</feature>
<evidence type="ECO:0000256" key="1">
    <source>
        <dbReference type="SAM" id="MobiDB-lite"/>
    </source>
</evidence>
<accession>A0ABD3NJZ2</accession>
<sequence length="159" mass="17091">MTTTLDTVPVAVYSIQFLEVDPDFNVINQDSSYVRDIDFVDGTVFTYASIIETSTTIPGGMNMVLRGVNAAGDPVRNVFTITYTNDCGVPTFEVGDSIGWVIFEDFVPASEETCPTRTIATGAPTTPTAVVVPTAPRRPSEQGDPSTESYHRGRGGACR</sequence>
<proteinExistence type="predicted"/>
<name>A0ABD3NJZ2_9STRA</name>
<comment type="caution">
    <text evidence="2">The sequence shown here is derived from an EMBL/GenBank/DDBJ whole genome shotgun (WGS) entry which is preliminary data.</text>
</comment>
<reference evidence="2 3" key="1">
    <citation type="submission" date="2024-10" db="EMBL/GenBank/DDBJ databases">
        <title>Updated reference genomes for cyclostephanoid diatoms.</title>
        <authorList>
            <person name="Roberts W.R."/>
            <person name="Alverson A.J."/>
        </authorList>
    </citation>
    <scope>NUCLEOTIDE SEQUENCE [LARGE SCALE GENOMIC DNA]</scope>
    <source>
        <strain evidence="2 3">AJA276-08</strain>
    </source>
</reference>
<organism evidence="2 3">
    <name type="scientific">Stephanodiscus triporus</name>
    <dbReference type="NCBI Taxonomy" id="2934178"/>
    <lineage>
        <taxon>Eukaryota</taxon>
        <taxon>Sar</taxon>
        <taxon>Stramenopiles</taxon>
        <taxon>Ochrophyta</taxon>
        <taxon>Bacillariophyta</taxon>
        <taxon>Coscinodiscophyceae</taxon>
        <taxon>Thalassiosirophycidae</taxon>
        <taxon>Stephanodiscales</taxon>
        <taxon>Stephanodiscaceae</taxon>
        <taxon>Stephanodiscus</taxon>
    </lineage>
</organism>
<dbReference type="Proteomes" id="UP001530315">
    <property type="component" value="Unassembled WGS sequence"/>
</dbReference>
<evidence type="ECO:0000313" key="2">
    <source>
        <dbReference type="EMBL" id="KAL3775256.1"/>
    </source>
</evidence>
<gene>
    <name evidence="2" type="ORF">ACHAW5_006014</name>
</gene>